<feature type="domain" description="N-acetyltransferase" evidence="1">
    <location>
        <begin position="126"/>
        <end position="264"/>
    </location>
</feature>
<dbReference type="SUPFAM" id="SSF55729">
    <property type="entry name" value="Acyl-CoA N-acyltransferases (Nat)"/>
    <property type="match status" value="1"/>
</dbReference>
<dbReference type="EMBL" id="CP022983">
    <property type="protein sequence ID" value="ASV68211.1"/>
    <property type="molecule type" value="Genomic_DNA"/>
</dbReference>
<keyword evidence="3" id="KW-1185">Reference proteome</keyword>
<keyword evidence="2" id="KW-0808">Transferase</keyword>
<sequence length="264" mass="29656">MNEKLWEQIEMDTLTSRLLAIGNLQNNPMGVSIQSFGQTMAYTVKSIPGPAFNVIKGLCGEDELLLDEIIDFYDEKHIPARFEIAPSHHSQSLLKALHKRGFYQIDFHTTLYKQLPGTIKPVNNAIEIRALHQDEFQTFADIYTQGFQMPSFLLEGVAQNNAVLYSLPEWTFYLALVDHEPAGVGVLFCNEKGGNLAAASTLPTFRQKGVQSALIQQRFQHAQEIGCKWIVGQASYGSGSQRNMERAGMRVAYTKAIWVRDESL</sequence>
<dbReference type="PROSITE" id="PS51186">
    <property type="entry name" value="GNAT"/>
    <property type="match status" value="1"/>
</dbReference>
<name>A0A248TJ72_9BACI</name>
<gene>
    <name evidence="2" type="ORF">CKF48_13285</name>
</gene>
<organism evidence="2 3">
    <name type="scientific">Cytobacillus kochii</name>
    <dbReference type="NCBI Taxonomy" id="859143"/>
    <lineage>
        <taxon>Bacteria</taxon>
        <taxon>Bacillati</taxon>
        <taxon>Bacillota</taxon>
        <taxon>Bacilli</taxon>
        <taxon>Bacillales</taxon>
        <taxon>Bacillaceae</taxon>
        <taxon>Cytobacillus</taxon>
    </lineage>
</organism>
<dbReference type="AlphaFoldDB" id="A0A248TJ72"/>
<dbReference type="CDD" id="cd04301">
    <property type="entry name" value="NAT_SF"/>
    <property type="match status" value="1"/>
</dbReference>
<accession>A0A248TJ72</accession>
<evidence type="ECO:0000313" key="3">
    <source>
        <dbReference type="Proteomes" id="UP000215137"/>
    </source>
</evidence>
<dbReference type="RefSeq" id="WP_095371781.1">
    <property type="nucleotide sequence ID" value="NZ_CP022983.1"/>
</dbReference>
<dbReference type="Proteomes" id="UP000215137">
    <property type="component" value="Chromosome"/>
</dbReference>
<reference evidence="2 3" key="1">
    <citation type="submission" date="2017-08" db="EMBL/GenBank/DDBJ databases">
        <title>Complete Genome Sequence of Bacillus kochii Oregon-R-modENCODE STRAIN BDGP4, isolated from Drosophila melanogaster gut.</title>
        <authorList>
            <person name="Wan K.H."/>
            <person name="Yu C."/>
            <person name="Park S."/>
            <person name="Hammonds A.S."/>
            <person name="Booth B.W."/>
            <person name="Celniker S.E."/>
        </authorList>
    </citation>
    <scope>NUCLEOTIDE SEQUENCE [LARGE SCALE GENOMIC DNA]</scope>
    <source>
        <strain evidence="2 3">BDGP4</strain>
    </source>
</reference>
<dbReference type="GO" id="GO:0016747">
    <property type="term" value="F:acyltransferase activity, transferring groups other than amino-acyl groups"/>
    <property type="evidence" value="ECO:0007669"/>
    <property type="project" value="InterPro"/>
</dbReference>
<evidence type="ECO:0000313" key="2">
    <source>
        <dbReference type="EMBL" id="ASV68211.1"/>
    </source>
</evidence>
<dbReference type="OrthoDB" id="2350893at2"/>
<dbReference type="InterPro" id="IPR016181">
    <property type="entry name" value="Acyl_CoA_acyltransferase"/>
</dbReference>
<dbReference type="InterPro" id="IPR000182">
    <property type="entry name" value="GNAT_dom"/>
</dbReference>
<dbReference type="KEGG" id="bko:CKF48_13285"/>
<proteinExistence type="predicted"/>
<evidence type="ECO:0000259" key="1">
    <source>
        <dbReference type="PROSITE" id="PS51186"/>
    </source>
</evidence>
<dbReference type="Gene3D" id="3.40.630.30">
    <property type="match status" value="1"/>
</dbReference>
<protein>
    <submittedName>
        <fullName evidence="2">GNAT family N-acetyltransferase</fullName>
    </submittedName>
</protein>